<dbReference type="InterPro" id="IPR036864">
    <property type="entry name" value="Zn2-C6_fun-type_DNA-bd_sf"/>
</dbReference>
<dbReference type="GO" id="GO:0008270">
    <property type="term" value="F:zinc ion binding"/>
    <property type="evidence" value="ECO:0007669"/>
    <property type="project" value="InterPro"/>
</dbReference>
<evidence type="ECO:0000256" key="6">
    <source>
        <dbReference type="ARBA" id="ARBA00023242"/>
    </source>
</evidence>
<dbReference type="PANTHER" id="PTHR31001:SF85">
    <property type="entry name" value="ZN(II)2CYS6 TRANSCRIPTION FACTOR (EUROFUNG)"/>
    <property type="match status" value="1"/>
</dbReference>
<dbReference type="InterPro" id="IPR050613">
    <property type="entry name" value="Sec_Metabolite_Reg"/>
</dbReference>
<evidence type="ECO:0000256" key="1">
    <source>
        <dbReference type="ARBA" id="ARBA00004123"/>
    </source>
</evidence>
<dbReference type="GO" id="GO:0000981">
    <property type="term" value="F:DNA-binding transcription factor activity, RNA polymerase II-specific"/>
    <property type="evidence" value="ECO:0007669"/>
    <property type="project" value="InterPro"/>
</dbReference>
<dbReference type="GO" id="GO:0005634">
    <property type="term" value="C:nucleus"/>
    <property type="evidence" value="ECO:0007669"/>
    <property type="project" value="UniProtKB-SubCell"/>
</dbReference>
<dbReference type="VEuPathDB" id="FungiDB:ASPZODRAFT_677832"/>
<dbReference type="CDD" id="cd12148">
    <property type="entry name" value="fungal_TF_MHR"/>
    <property type="match status" value="1"/>
</dbReference>
<keyword evidence="5" id="KW-0804">Transcription</keyword>
<evidence type="ECO:0000313" key="9">
    <source>
        <dbReference type="Proteomes" id="UP000184188"/>
    </source>
</evidence>
<reference evidence="9" key="1">
    <citation type="journal article" date="2017" name="Genome Biol.">
        <title>Comparative genomics reveals high biological diversity and specific adaptations in the industrially and medically important fungal genus Aspergillus.</title>
        <authorList>
            <person name="de Vries R.P."/>
            <person name="Riley R."/>
            <person name="Wiebenga A."/>
            <person name="Aguilar-Osorio G."/>
            <person name="Amillis S."/>
            <person name="Uchima C.A."/>
            <person name="Anderluh G."/>
            <person name="Asadollahi M."/>
            <person name="Askin M."/>
            <person name="Barry K."/>
            <person name="Battaglia E."/>
            <person name="Bayram O."/>
            <person name="Benocci T."/>
            <person name="Braus-Stromeyer S.A."/>
            <person name="Caldana C."/>
            <person name="Canovas D."/>
            <person name="Cerqueira G.C."/>
            <person name="Chen F."/>
            <person name="Chen W."/>
            <person name="Choi C."/>
            <person name="Clum A."/>
            <person name="Dos Santos R.A."/>
            <person name="Damasio A.R."/>
            <person name="Diallinas G."/>
            <person name="Emri T."/>
            <person name="Fekete E."/>
            <person name="Flipphi M."/>
            <person name="Freyberg S."/>
            <person name="Gallo A."/>
            <person name="Gournas C."/>
            <person name="Habgood R."/>
            <person name="Hainaut M."/>
            <person name="Harispe M.L."/>
            <person name="Henrissat B."/>
            <person name="Hilden K.S."/>
            <person name="Hope R."/>
            <person name="Hossain A."/>
            <person name="Karabika E."/>
            <person name="Karaffa L."/>
            <person name="Karanyi Z."/>
            <person name="Krasevec N."/>
            <person name="Kuo A."/>
            <person name="Kusch H."/>
            <person name="LaButti K."/>
            <person name="Lagendijk E.L."/>
            <person name="Lapidus A."/>
            <person name="Levasseur A."/>
            <person name="Lindquist E."/>
            <person name="Lipzen A."/>
            <person name="Logrieco A.F."/>
            <person name="MacCabe A."/>
            <person name="Maekelae M.R."/>
            <person name="Malavazi I."/>
            <person name="Melin P."/>
            <person name="Meyer V."/>
            <person name="Mielnichuk N."/>
            <person name="Miskei M."/>
            <person name="Molnar A.P."/>
            <person name="Mule G."/>
            <person name="Ngan C.Y."/>
            <person name="Orejas M."/>
            <person name="Orosz E."/>
            <person name="Ouedraogo J.P."/>
            <person name="Overkamp K.M."/>
            <person name="Park H.-S."/>
            <person name="Perrone G."/>
            <person name="Piumi F."/>
            <person name="Punt P.J."/>
            <person name="Ram A.F."/>
            <person name="Ramon A."/>
            <person name="Rauscher S."/>
            <person name="Record E."/>
            <person name="Riano-Pachon D.M."/>
            <person name="Robert V."/>
            <person name="Roehrig J."/>
            <person name="Ruller R."/>
            <person name="Salamov A."/>
            <person name="Salih N.S."/>
            <person name="Samson R.A."/>
            <person name="Sandor E."/>
            <person name="Sanguinetti M."/>
            <person name="Schuetze T."/>
            <person name="Sepcic K."/>
            <person name="Shelest E."/>
            <person name="Sherlock G."/>
            <person name="Sophianopoulou V."/>
            <person name="Squina F.M."/>
            <person name="Sun H."/>
            <person name="Susca A."/>
            <person name="Todd R.B."/>
            <person name="Tsang A."/>
            <person name="Unkles S.E."/>
            <person name="van de Wiele N."/>
            <person name="van Rossen-Uffink D."/>
            <person name="Oliveira J.V."/>
            <person name="Vesth T.C."/>
            <person name="Visser J."/>
            <person name="Yu J.-H."/>
            <person name="Zhou M."/>
            <person name="Andersen M.R."/>
            <person name="Archer D.B."/>
            <person name="Baker S.E."/>
            <person name="Benoit I."/>
            <person name="Brakhage A.A."/>
            <person name="Braus G.H."/>
            <person name="Fischer R."/>
            <person name="Frisvad J.C."/>
            <person name="Goldman G.H."/>
            <person name="Houbraken J."/>
            <person name="Oakley B."/>
            <person name="Pocsi I."/>
            <person name="Scazzocchio C."/>
            <person name="Seiboth B."/>
            <person name="vanKuyk P.A."/>
            <person name="Wortman J."/>
            <person name="Dyer P.S."/>
            <person name="Grigoriev I.V."/>
        </authorList>
    </citation>
    <scope>NUCLEOTIDE SEQUENCE [LARGE SCALE GENOMIC DNA]</scope>
    <source>
        <strain evidence="9">CBS 506.65</strain>
    </source>
</reference>
<dbReference type="GO" id="GO:0006351">
    <property type="term" value="P:DNA-templated transcription"/>
    <property type="evidence" value="ECO:0007669"/>
    <property type="project" value="InterPro"/>
</dbReference>
<dbReference type="Gene3D" id="4.10.240.10">
    <property type="entry name" value="Zn(2)-C6 fungal-type DNA-binding domain"/>
    <property type="match status" value="1"/>
</dbReference>
<dbReference type="RefSeq" id="XP_022579627.1">
    <property type="nucleotide sequence ID" value="XM_022729491.1"/>
</dbReference>
<keyword evidence="3" id="KW-0805">Transcription regulation</keyword>
<evidence type="ECO:0000256" key="4">
    <source>
        <dbReference type="ARBA" id="ARBA00023125"/>
    </source>
</evidence>
<feature type="domain" description="Zn(2)-C6 fungal-type" evidence="7">
    <location>
        <begin position="7"/>
        <end position="36"/>
    </location>
</feature>
<dbReference type="Pfam" id="PF00172">
    <property type="entry name" value="Zn_clus"/>
    <property type="match status" value="1"/>
</dbReference>
<dbReference type="SUPFAM" id="SSF57701">
    <property type="entry name" value="Zn2/Cys6 DNA-binding domain"/>
    <property type="match status" value="1"/>
</dbReference>
<evidence type="ECO:0000256" key="2">
    <source>
        <dbReference type="ARBA" id="ARBA00022723"/>
    </source>
</evidence>
<dbReference type="GO" id="GO:0003677">
    <property type="term" value="F:DNA binding"/>
    <property type="evidence" value="ECO:0007669"/>
    <property type="project" value="UniProtKB-KW"/>
</dbReference>
<proteinExistence type="predicted"/>
<dbReference type="CDD" id="cd00067">
    <property type="entry name" value="GAL4"/>
    <property type="match status" value="1"/>
</dbReference>
<dbReference type="OrthoDB" id="2269373at2759"/>
<dbReference type="GeneID" id="34615955"/>
<dbReference type="Pfam" id="PF04082">
    <property type="entry name" value="Fungal_trans"/>
    <property type="match status" value="1"/>
</dbReference>
<dbReference type="InterPro" id="IPR001138">
    <property type="entry name" value="Zn2Cys6_DnaBD"/>
</dbReference>
<dbReference type="PROSITE" id="PS00463">
    <property type="entry name" value="ZN2_CY6_FUNGAL_1"/>
    <property type="match status" value="1"/>
</dbReference>
<dbReference type="Proteomes" id="UP000184188">
    <property type="component" value="Unassembled WGS sequence"/>
</dbReference>
<dbReference type="PANTHER" id="PTHR31001">
    <property type="entry name" value="UNCHARACTERIZED TRANSCRIPTIONAL REGULATORY PROTEIN"/>
    <property type="match status" value="1"/>
</dbReference>
<sequence>MALQKHSCTTCARRKIKCDKLSPCSSCTKTRRECVYHPPAQSQRHRKRPADEDLLSRISEYEDLLRKHHVPFQPFDNSWIPSPLERLVVATPEQPQRVQCPAKEVQKDLRQSDASRLWGELPKELRDLSIDSFTRPKDPDEDAGTALSSSLLIPVTLHERNSLLERHPQPRHIFALWQAFAENVCPLAKIVHTPTLQQQIFETSWRLETATRPLEALLFAIYALAITSTNTGDCIRLFGETRSVLLHRYRSAAAEALIAADLHATRDLQVLQAFVLFLLVNPRSDLSVTSVAMAVRIGQMMGVNTVDPEISFFEQELRLRLWWQILELEQRARRRVFGLRFKMTEYVNLPLPTNLNDAELHPNMGKPSFDGVRDRPTDMLFCLVRSEIVQYLHVEVPINAIDLVFLTTPDGMAQKRKAVNEIQRIIEDKYLLSCDANIPFHHLCITAILARNRRMASTCLKLNKKRFLKALCVSCNLARPCIPHTTRNSCWNLYSPGRRSRPWCM</sequence>
<accession>A0A1L9SDF2</accession>
<evidence type="ECO:0000313" key="8">
    <source>
        <dbReference type="EMBL" id="OJJ45117.1"/>
    </source>
</evidence>
<evidence type="ECO:0000256" key="5">
    <source>
        <dbReference type="ARBA" id="ARBA00023163"/>
    </source>
</evidence>
<comment type="subcellular location">
    <subcellularLocation>
        <location evidence="1">Nucleus</location>
    </subcellularLocation>
</comment>
<keyword evidence="4" id="KW-0238">DNA-binding</keyword>
<keyword evidence="9" id="KW-1185">Reference proteome</keyword>
<dbReference type="SMART" id="SM00066">
    <property type="entry name" value="GAL4"/>
    <property type="match status" value="1"/>
</dbReference>
<evidence type="ECO:0000256" key="3">
    <source>
        <dbReference type="ARBA" id="ARBA00023015"/>
    </source>
</evidence>
<dbReference type="EMBL" id="KV878346">
    <property type="protein sequence ID" value="OJJ45117.1"/>
    <property type="molecule type" value="Genomic_DNA"/>
</dbReference>
<dbReference type="AlphaFoldDB" id="A0A1L9SDF2"/>
<name>A0A1L9SDF2_9EURO</name>
<dbReference type="STRING" id="1073090.A0A1L9SDF2"/>
<keyword evidence="6" id="KW-0539">Nucleus</keyword>
<evidence type="ECO:0000259" key="7">
    <source>
        <dbReference type="PROSITE" id="PS50048"/>
    </source>
</evidence>
<dbReference type="InterPro" id="IPR007219">
    <property type="entry name" value="XnlR_reg_dom"/>
</dbReference>
<dbReference type="PROSITE" id="PS50048">
    <property type="entry name" value="ZN2_CY6_FUNGAL_2"/>
    <property type="match status" value="1"/>
</dbReference>
<keyword evidence="2" id="KW-0479">Metal-binding</keyword>
<protein>
    <recommendedName>
        <fullName evidence="7">Zn(2)-C6 fungal-type domain-containing protein</fullName>
    </recommendedName>
</protein>
<organism evidence="8 9">
    <name type="scientific">Penicilliopsis zonata CBS 506.65</name>
    <dbReference type="NCBI Taxonomy" id="1073090"/>
    <lineage>
        <taxon>Eukaryota</taxon>
        <taxon>Fungi</taxon>
        <taxon>Dikarya</taxon>
        <taxon>Ascomycota</taxon>
        <taxon>Pezizomycotina</taxon>
        <taxon>Eurotiomycetes</taxon>
        <taxon>Eurotiomycetidae</taxon>
        <taxon>Eurotiales</taxon>
        <taxon>Aspergillaceae</taxon>
        <taxon>Penicilliopsis</taxon>
    </lineage>
</organism>
<gene>
    <name evidence="8" type="ORF">ASPZODRAFT_677832</name>
</gene>